<evidence type="ECO:0000313" key="1">
    <source>
        <dbReference type="EMBL" id="MEJ5976725.1"/>
    </source>
</evidence>
<gene>
    <name evidence="1" type="ORF">WG901_08775</name>
</gene>
<comment type="caution">
    <text evidence="1">The sequence shown here is derived from an EMBL/GenBank/DDBJ whole genome shotgun (WGS) entry which is preliminary data.</text>
</comment>
<proteinExistence type="predicted"/>
<protein>
    <submittedName>
        <fullName evidence="1">Uncharacterized protein</fullName>
    </submittedName>
</protein>
<sequence length="87" mass="9575">MKQRKNMPFSRFIACVKKTSGNVEVVVESFVFVEGSSADGILRYHVRLLKHGAVSDLSEHSTFAEAQEAANRINSEMDDKAAGEDDA</sequence>
<accession>A0ABU8RUE3</accession>
<evidence type="ECO:0000313" key="2">
    <source>
        <dbReference type="Proteomes" id="UP001361239"/>
    </source>
</evidence>
<name>A0ABU8RUE3_9SPHN</name>
<dbReference type="RefSeq" id="WP_339586687.1">
    <property type="nucleotide sequence ID" value="NZ_JBBHJZ010000002.1"/>
</dbReference>
<reference evidence="1 2" key="1">
    <citation type="submission" date="2024-03" db="EMBL/GenBank/DDBJ databases">
        <authorList>
            <person name="Jo J.-H."/>
        </authorList>
    </citation>
    <scope>NUCLEOTIDE SEQUENCE [LARGE SCALE GENOMIC DNA]</scope>
    <source>
        <strain evidence="1 2">PS1R-30</strain>
    </source>
</reference>
<organism evidence="1 2">
    <name type="scientific">Novosphingobium anseongense</name>
    <dbReference type="NCBI Taxonomy" id="3133436"/>
    <lineage>
        <taxon>Bacteria</taxon>
        <taxon>Pseudomonadati</taxon>
        <taxon>Pseudomonadota</taxon>
        <taxon>Alphaproteobacteria</taxon>
        <taxon>Sphingomonadales</taxon>
        <taxon>Sphingomonadaceae</taxon>
        <taxon>Novosphingobium</taxon>
    </lineage>
</organism>
<dbReference type="EMBL" id="JBBHJZ010000002">
    <property type="protein sequence ID" value="MEJ5976725.1"/>
    <property type="molecule type" value="Genomic_DNA"/>
</dbReference>
<keyword evidence="2" id="KW-1185">Reference proteome</keyword>
<dbReference type="Proteomes" id="UP001361239">
    <property type="component" value="Unassembled WGS sequence"/>
</dbReference>